<feature type="compositionally biased region" description="Low complexity" evidence="1">
    <location>
        <begin position="118"/>
        <end position="131"/>
    </location>
</feature>
<evidence type="ECO:0000313" key="2">
    <source>
        <dbReference type="EMBL" id="EFP77807.2"/>
    </source>
</evidence>
<gene>
    <name evidence="2" type="ORF">PGTG_03763</name>
</gene>
<proteinExistence type="predicted"/>
<evidence type="ECO:0000313" key="3">
    <source>
        <dbReference type="Proteomes" id="UP000008783"/>
    </source>
</evidence>
<organism evidence="2 3">
    <name type="scientific">Puccinia graminis f. sp. tritici (strain CRL 75-36-700-3 / race SCCL)</name>
    <name type="common">Black stem rust fungus</name>
    <dbReference type="NCBI Taxonomy" id="418459"/>
    <lineage>
        <taxon>Eukaryota</taxon>
        <taxon>Fungi</taxon>
        <taxon>Dikarya</taxon>
        <taxon>Basidiomycota</taxon>
        <taxon>Pucciniomycotina</taxon>
        <taxon>Pucciniomycetes</taxon>
        <taxon>Pucciniales</taxon>
        <taxon>Pucciniaceae</taxon>
        <taxon>Puccinia</taxon>
    </lineage>
</organism>
<feature type="compositionally biased region" description="Basic residues" evidence="1">
    <location>
        <begin position="132"/>
        <end position="141"/>
    </location>
</feature>
<feature type="region of interest" description="Disordered" evidence="1">
    <location>
        <begin position="105"/>
        <end position="141"/>
    </location>
</feature>
<dbReference type="AlphaFoldDB" id="E3K0I2"/>
<dbReference type="KEGG" id="pgr:PGTG_03763"/>
<accession>E3K0I2</accession>
<keyword evidence="3" id="KW-1185">Reference proteome</keyword>
<dbReference type="Proteomes" id="UP000008783">
    <property type="component" value="Unassembled WGS sequence"/>
</dbReference>
<dbReference type="RefSeq" id="XP_003322226.2">
    <property type="nucleotide sequence ID" value="XM_003322178.2"/>
</dbReference>
<dbReference type="VEuPathDB" id="FungiDB:PGTG_03763"/>
<dbReference type="EMBL" id="DS178268">
    <property type="protein sequence ID" value="EFP77807.2"/>
    <property type="molecule type" value="Genomic_DNA"/>
</dbReference>
<dbReference type="InParanoid" id="E3K0I2"/>
<dbReference type="GeneID" id="10540630"/>
<reference key="1">
    <citation type="submission" date="2007-01" db="EMBL/GenBank/DDBJ databases">
        <title>The Genome Sequence of Puccinia graminis f. sp. tritici Strain CRL 75-36-700-3.</title>
        <authorList>
            <consortium name="The Broad Institute Genome Sequencing Platform"/>
            <person name="Birren B."/>
            <person name="Lander E."/>
            <person name="Galagan J."/>
            <person name="Nusbaum C."/>
            <person name="Devon K."/>
            <person name="Cuomo C."/>
            <person name="Jaffe D."/>
            <person name="Butler J."/>
            <person name="Alvarez P."/>
            <person name="Gnerre S."/>
            <person name="Grabherr M."/>
            <person name="Mauceli E."/>
            <person name="Brockman W."/>
            <person name="Young S."/>
            <person name="LaButti K."/>
            <person name="Sykes S."/>
            <person name="DeCaprio D."/>
            <person name="Crawford M."/>
            <person name="Koehrsen M."/>
            <person name="Engels R."/>
            <person name="Montgomery P."/>
            <person name="Pearson M."/>
            <person name="Howarth C."/>
            <person name="Larson L."/>
            <person name="White J."/>
            <person name="Zeng Q."/>
            <person name="Kodira C."/>
            <person name="Yandava C."/>
            <person name="Alvarado L."/>
            <person name="O'Leary S."/>
            <person name="Szabo L."/>
            <person name="Dean R."/>
            <person name="Schein J."/>
        </authorList>
    </citation>
    <scope>NUCLEOTIDE SEQUENCE</scope>
    <source>
        <strain>CRL 75-36-700-3</strain>
    </source>
</reference>
<name>E3K0I2_PUCGT</name>
<dbReference type="HOGENOM" id="CLU_1826265_0_0_1"/>
<reference evidence="3" key="2">
    <citation type="journal article" date="2011" name="Proc. Natl. Acad. Sci. U.S.A.">
        <title>Obligate biotrophy features unraveled by the genomic analysis of rust fungi.</title>
        <authorList>
            <person name="Duplessis S."/>
            <person name="Cuomo C.A."/>
            <person name="Lin Y.-C."/>
            <person name="Aerts A."/>
            <person name="Tisserant E."/>
            <person name="Veneault-Fourrey C."/>
            <person name="Joly D.L."/>
            <person name="Hacquard S."/>
            <person name="Amselem J."/>
            <person name="Cantarel B.L."/>
            <person name="Chiu R."/>
            <person name="Coutinho P.M."/>
            <person name="Feau N."/>
            <person name="Field M."/>
            <person name="Frey P."/>
            <person name="Gelhaye E."/>
            <person name="Goldberg J."/>
            <person name="Grabherr M.G."/>
            <person name="Kodira C.D."/>
            <person name="Kohler A."/>
            <person name="Kuees U."/>
            <person name="Lindquist E.A."/>
            <person name="Lucas S.M."/>
            <person name="Mago R."/>
            <person name="Mauceli E."/>
            <person name="Morin E."/>
            <person name="Murat C."/>
            <person name="Pangilinan J.L."/>
            <person name="Park R."/>
            <person name="Pearson M."/>
            <person name="Quesneville H."/>
            <person name="Rouhier N."/>
            <person name="Sakthikumar S."/>
            <person name="Salamov A.A."/>
            <person name="Schmutz J."/>
            <person name="Selles B."/>
            <person name="Shapiro H."/>
            <person name="Tanguay P."/>
            <person name="Tuskan G.A."/>
            <person name="Henrissat B."/>
            <person name="Van de Peer Y."/>
            <person name="Rouze P."/>
            <person name="Ellis J.G."/>
            <person name="Dodds P.N."/>
            <person name="Schein J.E."/>
            <person name="Zhong S."/>
            <person name="Hamelin R.C."/>
            <person name="Grigoriev I.V."/>
            <person name="Szabo L.J."/>
            <person name="Martin F."/>
        </authorList>
    </citation>
    <scope>NUCLEOTIDE SEQUENCE [LARGE SCALE GENOMIC DNA]</scope>
    <source>
        <strain evidence="3">CRL 75-36-700-3 / race SCCL</strain>
    </source>
</reference>
<protein>
    <submittedName>
        <fullName evidence="2">Uncharacterized protein</fullName>
    </submittedName>
</protein>
<sequence length="141" mass="15749">MDEYLKGLMKLQHESIDQANIDWSAALESLKYERELRQADADWIARLEEAVLKMTIKPDPGTLSNQMLNASSLGFKAFKFVLLQRALSTTITRYRTLAASLGRPTRLPSTRVDSKGFLGSRGPSSGLSSSHLHSRQTGVRR</sequence>
<evidence type="ECO:0000256" key="1">
    <source>
        <dbReference type="SAM" id="MobiDB-lite"/>
    </source>
</evidence>